<dbReference type="GO" id="GO:0045893">
    <property type="term" value="P:positive regulation of DNA-templated transcription"/>
    <property type="evidence" value="ECO:0007669"/>
    <property type="project" value="TreeGrafter"/>
</dbReference>
<keyword evidence="2" id="KW-0238">DNA-binding</keyword>
<proteinExistence type="predicted"/>
<reference evidence="9 10" key="1">
    <citation type="submission" date="2016-02" db="EMBL/GenBank/DDBJ databases">
        <title>Complete genome sequence and transcriptome regulation of the pentose utilising yeast Sugiyamaella lignohabitans.</title>
        <authorList>
            <person name="Bellasio M."/>
            <person name="Peymann A."/>
            <person name="Valli M."/>
            <person name="Sipitzky M."/>
            <person name="Graf A."/>
            <person name="Sauer M."/>
            <person name="Marx H."/>
            <person name="Mattanovich D."/>
        </authorList>
    </citation>
    <scope>NUCLEOTIDE SEQUENCE [LARGE SCALE GENOMIC DNA]</scope>
    <source>
        <strain evidence="9 10">CBS 10342</strain>
    </source>
</reference>
<dbReference type="InterPro" id="IPR007526">
    <property type="entry name" value="SWIRM"/>
</dbReference>
<dbReference type="GO" id="GO:0016514">
    <property type="term" value="C:SWI/SNF complex"/>
    <property type="evidence" value="ECO:0007669"/>
    <property type="project" value="TreeGrafter"/>
</dbReference>
<dbReference type="InterPro" id="IPR017884">
    <property type="entry name" value="SANT_dom"/>
</dbReference>
<dbReference type="InterPro" id="IPR036388">
    <property type="entry name" value="WH-like_DNA-bd_sf"/>
</dbReference>
<protein>
    <submittedName>
        <fullName evidence="9">Swi3p</fullName>
    </submittedName>
</protein>
<dbReference type="InterPro" id="IPR032451">
    <property type="entry name" value="SMARCC_C"/>
</dbReference>
<dbReference type="CDD" id="cd00167">
    <property type="entry name" value="SANT"/>
    <property type="match status" value="1"/>
</dbReference>
<dbReference type="Pfam" id="PF00249">
    <property type="entry name" value="Myb_DNA-binding"/>
    <property type="match status" value="1"/>
</dbReference>
<evidence type="ECO:0000256" key="2">
    <source>
        <dbReference type="ARBA" id="ARBA00023125"/>
    </source>
</evidence>
<dbReference type="InterPro" id="IPR009057">
    <property type="entry name" value="Homeodomain-like_sf"/>
</dbReference>
<feature type="compositionally biased region" description="Polar residues" evidence="5">
    <location>
        <begin position="565"/>
        <end position="592"/>
    </location>
</feature>
<sequence length="880" mass="96083">MSDDQEKNDSTSTPLDDLNVDTGNDFGLDIEDGVDDTLLTDNMDFAKHTNIDSTDQGTHVDDIDFGQDDSILSGNLDSAPLSDSLQANVSDLGGVDNTSEPAINLEDEQKASESDKDNSEIKSESGLASEMDLDSVPEFSAQEPALESPPNTGATDVEAAPISVQDSAPDQIGSLGQSLQEQGQDSIIIPDQRSSQPKSEFEIEEKSDFTLSTDDNNGASDNNNDPDATQSGSISQSLEVAKETADVSSVSAEPSGTPMPDFPTEPEVPAAPLAFPTSNDLPDQPSTGVSENSVADIDQIDASNNQSSSELNGDSLPQEVQTELTEDTGTSLSAEPQDHEMEDAAPFNEVKKEVLDSAPEPVGETVQSSVQSSFLDSPPTDLPAAIPSEGPSEIARKQILQPTAPIVQQTHKIIIPSYAGWFSLTKISEIERKSLPEFFNNRNRSKTPHVYRRYRDFIVNTYRLNPEEYLTVTACRRNLVGDVCAIMRVHQFLEKWGLINYQVNIESRPMDVDPPFTGHWKPLLDTPRGLFPFQFYKGVEDVASTDEIIVHKDSDKSDKPKSRSNSASVYPNKNLKSTPLKPTTNGSNSTSDWTKEEILKLLEGVEKTPHDWTAVSKHIATKSREEALLKFISLSIEDPYLKEKNGNDDDDELGPLKYSTSHIPFSQADNPVMSVVSFLAGLVEPSVASAAAGRGIEALREKIKSSDDKEISSGPDTPSVKEAAAVSLGIIGARSQALATNIEREMYTQYMSLVSKQLTKIDLKLAKFSQLERTLDIERRELDREREKVFLDRLALHRKADSVDEVLNQAIQEASEGNSDRVQALLQKAKKVMSTNVSLSTSEAELLGQEEATEEIQQNGTLAVKPVSVDIPQAFKYWSA</sequence>
<dbReference type="AlphaFoldDB" id="A0A167FXI7"/>
<dbReference type="PANTHER" id="PTHR12802">
    <property type="entry name" value="SWI/SNF COMPLEX-RELATED"/>
    <property type="match status" value="1"/>
</dbReference>
<feature type="domain" description="SWIRM" evidence="7">
    <location>
        <begin position="413"/>
        <end position="510"/>
    </location>
</feature>
<keyword evidence="3" id="KW-0804">Transcription</keyword>
<gene>
    <name evidence="9" type="primary">SWI3</name>
    <name evidence="9" type="ORF">AWJ20_3475</name>
</gene>
<evidence type="ECO:0000256" key="1">
    <source>
        <dbReference type="ARBA" id="ARBA00023015"/>
    </source>
</evidence>
<dbReference type="RefSeq" id="XP_018738308.1">
    <property type="nucleotide sequence ID" value="XM_018880494.1"/>
</dbReference>
<feature type="region of interest" description="Disordered" evidence="5">
    <location>
        <begin position="1"/>
        <end position="29"/>
    </location>
</feature>
<feature type="region of interest" description="Disordered" evidence="5">
    <location>
        <begin position="357"/>
        <end position="378"/>
    </location>
</feature>
<feature type="compositionally biased region" description="Basic and acidic residues" evidence="5">
    <location>
        <begin position="550"/>
        <end position="561"/>
    </location>
</feature>
<feature type="region of interest" description="Disordered" evidence="5">
    <location>
        <begin position="550"/>
        <end position="592"/>
    </location>
</feature>
<feature type="domain" description="Myb-like" evidence="6">
    <location>
        <begin position="585"/>
        <end position="635"/>
    </location>
</feature>
<feature type="compositionally biased region" description="Polar residues" evidence="5">
    <location>
        <begin position="276"/>
        <end position="293"/>
    </location>
</feature>
<dbReference type="SUPFAM" id="SSF46689">
    <property type="entry name" value="Homeodomain-like"/>
    <property type="match status" value="2"/>
</dbReference>
<dbReference type="PROSITE" id="PS51293">
    <property type="entry name" value="SANT"/>
    <property type="match status" value="1"/>
</dbReference>
<dbReference type="PROSITE" id="PS50934">
    <property type="entry name" value="SWIRM"/>
    <property type="match status" value="1"/>
</dbReference>
<dbReference type="Pfam" id="PF04433">
    <property type="entry name" value="SWIRM"/>
    <property type="match status" value="1"/>
</dbReference>
<dbReference type="KEGG" id="slb:AWJ20_3475"/>
<feature type="compositionally biased region" description="Low complexity" evidence="5">
    <location>
        <begin position="171"/>
        <end position="186"/>
    </location>
</feature>
<evidence type="ECO:0000259" key="7">
    <source>
        <dbReference type="PROSITE" id="PS50934"/>
    </source>
</evidence>
<feature type="domain" description="SANT" evidence="8">
    <location>
        <begin position="588"/>
        <end position="639"/>
    </location>
</feature>
<organism evidence="9 10">
    <name type="scientific">Sugiyamaella lignohabitans</name>
    <dbReference type="NCBI Taxonomy" id="796027"/>
    <lineage>
        <taxon>Eukaryota</taxon>
        <taxon>Fungi</taxon>
        <taxon>Dikarya</taxon>
        <taxon>Ascomycota</taxon>
        <taxon>Saccharomycotina</taxon>
        <taxon>Dipodascomycetes</taxon>
        <taxon>Dipodascales</taxon>
        <taxon>Trichomonascaceae</taxon>
        <taxon>Sugiyamaella</taxon>
    </lineage>
</organism>
<accession>A0A167FXI7</accession>
<keyword evidence="10" id="KW-1185">Reference proteome</keyword>
<keyword evidence="4" id="KW-0539">Nucleus</keyword>
<evidence type="ECO:0000256" key="3">
    <source>
        <dbReference type="ARBA" id="ARBA00023163"/>
    </source>
</evidence>
<feature type="compositionally biased region" description="Polar residues" evidence="5">
    <location>
        <begin position="301"/>
        <end position="312"/>
    </location>
</feature>
<feature type="compositionally biased region" description="Polar residues" evidence="5">
    <location>
        <begin position="70"/>
        <end position="89"/>
    </location>
</feature>
<evidence type="ECO:0000256" key="5">
    <source>
        <dbReference type="SAM" id="MobiDB-lite"/>
    </source>
</evidence>
<dbReference type="PANTHER" id="PTHR12802:SF41">
    <property type="entry name" value="BRAHMA ASSOCIATED PROTEIN 155 KDA"/>
    <property type="match status" value="1"/>
</dbReference>
<evidence type="ECO:0000256" key="4">
    <source>
        <dbReference type="ARBA" id="ARBA00023242"/>
    </source>
</evidence>
<feature type="compositionally biased region" description="Basic and acidic residues" evidence="5">
    <location>
        <begin position="199"/>
        <end position="208"/>
    </location>
</feature>
<evidence type="ECO:0000259" key="6">
    <source>
        <dbReference type="PROSITE" id="PS50090"/>
    </source>
</evidence>
<evidence type="ECO:0000259" key="8">
    <source>
        <dbReference type="PROSITE" id="PS51293"/>
    </source>
</evidence>
<keyword evidence="1" id="KW-0805">Transcription regulation</keyword>
<feature type="compositionally biased region" description="Polar residues" evidence="5">
    <location>
        <begin position="365"/>
        <end position="375"/>
    </location>
</feature>
<feature type="compositionally biased region" description="Polar residues" evidence="5">
    <location>
        <begin position="228"/>
        <end position="238"/>
    </location>
</feature>
<dbReference type="InterPro" id="IPR001005">
    <property type="entry name" value="SANT/Myb"/>
</dbReference>
<feature type="region of interest" description="Disordered" evidence="5">
    <location>
        <begin position="48"/>
        <end position="344"/>
    </location>
</feature>
<dbReference type="Proteomes" id="UP000189580">
    <property type="component" value="Chromosome b"/>
</dbReference>
<dbReference type="GeneID" id="30035501"/>
<feature type="compositionally biased region" description="Basic and acidic residues" evidence="5">
    <location>
        <begin position="107"/>
        <end position="123"/>
    </location>
</feature>
<dbReference type="GO" id="GO:0003677">
    <property type="term" value="F:DNA binding"/>
    <property type="evidence" value="ECO:0007669"/>
    <property type="project" value="UniProtKB-KW"/>
</dbReference>
<dbReference type="FunFam" id="1.10.10.10:FF:000020">
    <property type="entry name" value="SWI/SNF complex subunit SMARCC2 isoform c"/>
    <property type="match status" value="1"/>
</dbReference>
<dbReference type="SMART" id="SM00717">
    <property type="entry name" value="SANT"/>
    <property type="match status" value="1"/>
</dbReference>
<dbReference type="OrthoDB" id="118550at2759"/>
<evidence type="ECO:0000313" key="9">
    <source>
        <dbReference type="EMBL" id="ANB15831.1"/>
    </source>
</evidence>
<feature type="compositionally biased region" description="Polar residues" evidence="5">
    <location>
        <begin position="318"/>
        <end position="334"/>
    </location>
</feature>
<dbReference type="Gene3D" id="1.10.10.10">
    <property type="entry name" value="Winged helix-like DNA-binding domain superfamily/Winged helix DNA-binding domain"/>
    <property type="match status" value="1"/>
</dbReference>
<name>A0A167FXI7_9ASCO</name>
<dbReference type="EMBL" id="CP014503">
    <property type="protein sequence ID" value="ANB15831.1"/>
    <property type="molecule type" value="Genomic_DNA"/>
</dbReference>
<feature type="compositionally biased region" description="Low complexity" evidence="5">
    <location>
        <begin position="214"/>
        <end position="227"/>
    </location>
</feature>
<dbReference type="Pfam" id="PF16495">
    <property type="entry name" value="SWIRM-assoc_1"/>
    <property type="match status" value="1"/>
</dbReference>
<dbReference type="GO" id="GO:0042393">
    <property type="term" value="F:histone binding"/>
    <property type="evidence" value="ECO:0007669"/>
    <property type="project" value="TreeGrafter"/>
</dbReference>
<dbReference type="PROSITE" id="PS50090">
    <property type="entry name" value="MYB_LIKE"/>
    <property type="match status" value="1"/>
</dbReference>
<dbReference type="Gene3D" id="1.10.10.60">
    <property type="entry name" value="Homeodomain-like"/>
    <property type="match status" value="1"/>
</dbReference>
<evidence type="ECO:0000313" key="10">
    <source>
        <dbReference type="Proteomes" id="UP000189580"/>
    </source>
</evidence>